<reference evidence="1 2" key="1">
    <citation type="journal article" date="2020" name="bioRxiv">
        <title>Sequence and annotation of 42 cannabis genomes reveals extensive copy number variation in cannabinoid synthesis and pathogen resistance genes.</title>
        <authorList>
            <person name="Mckernan K.J."/>
            <person name="Helbert Y."/>
            <person name="Kane L.T."/>
            <person name="Ebling H."/>
            <person name="Zhang L."/>
            <person name="Liu B."/>
            <person name="Eaton Z."/>
            <person name="Mclaughlin S."/>
            <person name="Kingan S."/>
            <person name="Baybayan P."/>
            <person name="Concepcion G."/>
            <person name="Jordan M."/>
            <person name="Riva A."/>
            <person name="Barbazuk W."/>
            <person name="Harkins T."/>
        </authorList>
    </citation>
    <scope>NUCLEOTIDE SEQUENCE [LARGE SCALE GENOMIC DNA]</scope>
    <source>
        <strain evidence="2">cv. Jamaican Lion 4</strain>
        <tissue evidence="1">Leaf</tissue>
    </source>
</reference>
<dbReference type="InterPro" id="IPR040256">
    <property type="entry name" value="At4g02000-like"/>
</dbReference>
<dbReference type="EMBL" id="JAATIQ010000283">
    <property type="protein sequence ID" value="KAF4364334.1"/>
    <property type="molecule type" value="Genomic_DNA"/>
</dbReference>
<dbReference type="PANTHER" id="PTHR31286">
    <property type="entry name" value="GLYCINE-RICH CELL WALL STRUCTURAL PROTEIN 1.8-LIKE"/>
    <property type="match status" value="1"/>
</dbReference>
<evidence type="ECO:0000313" key="1">
    <source>
        <dbReference type="EMBL" id="KAF4364334.1"/>
    </source>
</evidence>
<name>A0A7J6F0W7_CANSA</name>
<gene>
    <name evidence="1" type="ORF">G4B88_003662</name>
</gene>
<keyword evidence="2" id="KW-1185">Reference proteome</keyword>
<dbReference type="AlphaFoldDB" id="A0A7J6F0W7"/>
<proteinExistence type="predicted"/>
<dbReference type="PANTHER" id="PTHR31286:SF153">
    <property type="entry name" value="DUF4283 DOMAIN PROTEIN"/>
    <property type="match status" value="1"/>
</dbReference>
<organism evidence="1 2">
    <name type="scientific">Cannabis sativa</name>
    <name type="common">Hemp</name>
    <name type="synonym">Marijuana</name>
    <dbReference type="NCBI Taxonomy" id="3483"/>
    <lineage>
        <taxon>Eukaryota</taxon>
        <taxon>Viridiplantae</taxon>
        <taxon>Streptophyta</taxon>
        <taxon>Embryophyta</taxon>
        <taxon>Tracheophyta</taxon>
        <taxon>Spermatophyta</taxon>
        <taxon>Magnoliopsida</taxon>
        <taxon>eudicotyledons</taxon>
        <taxon>Gunneridae</taxon>
        <taxon>Pentapetalae</taxon>
        <taxon>rosids</taxon>
        <taxon>fabids</taxon>
        <taxon>Rosales</taxon>
        <taxon>Cannabaceae</taxon>
        <taxon>Cannabis</taxon>
    </lineage>
</organism>
<comment type="caution">
    <text evidence="1">The sequence shown here is derived from an EMBL/GenBank/DDBJ whole genome shotgun (WGS) entry which is preliminary data.</text>
</comment>
<protein>
    <recommendedName>
        <fullName evidence="3">DUF4283 domain-containing protein</fullName>
    </recommendedName>
</protein>
<evidence type="ECO:0008006" key="3">
    <source>
        <dbReference type="Google" id="ProtNLM"/>
    </source>
</evidence>
<evidence type="ECO:0000313" key="2">
    <source>
        <dbReference type="Proteomes" id="UP000583929"/>
    </source>
</evidence>
<accession>A0A7J6F0W7</accession>
<sequence>MQQWLSIVLLQSFAARRKEKKRRGLMLGSDEEKRAAARKWLLRLEIMASSSVAIRDLEDGYADISIEGEDDGDLGVDFLVPDDQAGHDHLCIVGRFLIARPIDFEAMRHFHHEIDLERVVEGSPWTFNRQQFVFRRLRRGDDPKKVVINHLDMWVQIHGLQTSFKSASVVERLGGFVGTFIKKKLRRSVDDPGLNPGGGIIWLGRSGCVMVLNRTWRLLAGVTVRQRQWGRFSARPNSMEFVGEDSGFGCTARRESADIFSAPKNKEQTVGIDGKADFVLNDDNSNIMDELEDGIDSFIVLDSKRRRMVKAHVGQTQLNGSSMGRA</sequence>
<dbReference type="Proteomes" id="UP000583929">
    <property type="component" value="Unassembled WGS sequence"/>
</dbReference>